<evidence type="ECO:0000256" key="1">
    <source>
        <dbReference type="ARBA" id="ARBA00007626"/>
    </source>
</evidence>
<organism evidence="3 4">
    <name type="scientific">Nelumbo nucifera</name>
    <name type="common">Sacred lotus</name>
    <dbReference type="NCBI Taxonomy" id="4432"/>
    <lineage>
        <taxon>Eukaryota</taxon>
        <taxon>Viridiplantae</taxon>
        <taxon>Streptophyta</taxon>
        <taxon>Embryophyta</taxon>
        <taxon>Tracheophyta</taxon>
        <taxon>Spermatophyta</taxon>
        <taxon>Magnoliopsida</taxon>
        <taxon>Proteales</taxon>
        <taxon>Nelumbonaceae</taxon>
        <taxon>Nelumbo</taxon>
    </lineage>
</organism>
<dbReference type="SUPFAM" id="SSF48452">
    <property type="entry name" value="TPR-like"/>
    <property type="match status" value="1"/>
</dbReference>
<proteinExistence type="inferred from homology"/>
<dbReference type="GO" id="GO:0003729">
    <property type="term" value="F:mRNA binding"/>
    <property type="evidence" value="ECO:0007669"/>
    <property type="project" value="UniProtKB-ARBA"/>
</dbReference>
<dbReference type="GeneID" id="104608242"/>
<dbReference type="NCBIfam" id="TIGR00756">
    <property type="entry name" value="PPR"/>
    <property type="match status" value="1"/>
</dbReference>
<dbReference type="InterPro" id="IPR002885">
    <property type="entry name" value="PPR_rpt"/>
</dbReference>
<comment type="similarity">
    <text evidence="1">Belongs to the PPR family. P subfamily.</text>
</comment>
<evidence type="ECO:0000313" key="3">
    <source>
        <dbReference type="Proteomes" id="UP000189703"/>
    </source>
</evidence>
<evidence type="ECO:0000313" key="4">
    <source>
        <dbReference type="RefSeq" id="XP_010272480.1"/>
    </source>
</evidence>
<protein>
    <submittedName>
        <fullName evidence="4">Pentatricopeptide repeat-containing protein At2g20710, mitochondrial-like isoform X2</fullName>
    </submittedName>
</protein>
<reference evidence="4" key="1">
    <citation type="submission" date="2025-08" db="UniProtKB">
        <authorList>
            <consortium name="RefSeq"/>
        </authorList>
    </citation>
    <scope>IDENTIFICATION</scope>
</reference>
<dbReference type="OrthoDB" id="1890565at2759"/>
<dbReference type="InterPro" id="IPR011990">
    <property type="entry name" value="TPR-like_helical_dom_sf"/>
</dbReference>
<dbReference type="RefSeq" id="XP_010272480.1">
    <property type="nucleotide sequence ID" value="XM_010274178.2"/>
</dbReference>
<dbReference type="Pfam" id="PF01535">
    <property type="entry name" value="PPR"/>
    <property type="match status" value="4"/>
</dbReference>
<keyword evidence="2" id="KW-0677">Repeat</keyword>
<dbReference type="PANTHER" id="PTHR45717:SF6">
    <property type="entry name" value="PENTACOTRIPEPTIDE-REPEAT REGION OF PRORP DOMAIN-CONTAINING PROTEIN"/>
    <property type="match status" value="1"/>
</dbReference>
<name>A0A1U8AWR3_NELNU</name>
<gene>
    <name evidence="4" type="primary">LOC104608242</name>
</gene>
<keyword evidence="3" id="KW-1185">Reference proteome</keyword>
<dbReference type="Gene3D" id="1.25.40.10">
    <property type="entry name" value="Tetratricopeptide repeat domain"/>
    <property type="match status" value="2"/>
</dbReference>
<evidence type="ECO:0000256" key="2">
    <source>
        <dbReference type="ARBA" id="ARBA00022737"/>
    </source>
</evidence>
<accession>A0A1U8AWR3</accession>
<sequence length="407" mass="46661">MKLVSTSRILHRQSSRFRDLFFSTETLTSPSPDSLYERIAVTGDPKISVVPVLEKWVDEGRSVNKVELNLLIRKLKFLRKFKHALETGQHEKIDILMQEMKEKGILHDQFTLNNQLSAFASASNVRGMEETLNQMEKDPYITIDWNTYAIIANGYIKAGLFDNALAMLKKMERIIITQRSTTVGLDYLLSLYSSMGRKDELYRVWNLYKLSGKRNSSYCCMITSLAKLDDIKGAEMIFKEWESNCAFYDFRVLNRLLVAYCKNGLFDKAELVLQKAVVGRTPYASTWNILAMGYVENKQMSKAVEMLKKAMLVAREGWRPNLATLVACLDYLEEKRDVEGVEDLVRLFRATGPLSRDLYHRLLRIYLAAGKPSSSILDQMKVDGLPINEETQTILKTGQDLQVEMLD</sequence>
<dbReference type="PANTHER" id="PTHR45717">
    <property type="entry name" value="OS12G0527900 PROTEIN"/>
    <property type="match status" value="1"/>
</dbReference>
<dbReference type="Proteomes" id="UP000189703">
    <property type="component" value="Unplaced"/>
</dbReference>
<dbReference type="AlphaFoldDB" id="A0A1U8AWR3"/>